<sequence>MTDREDREGGFLRNWSRRKLAAKREQSIPADEPVTPVEAADPQLPEEAIDEQAIIDALPSLDEITAGFDIKPFLAKGVPAPLKNAALRKLWLVSPAVRDYSDPAVDYAWDWNAPGGVPGGGGVLSSQSVEKMVKDLIGGKAEPEHDVADNAVADDAVRPRKIAGVDSREEPSESPEPPALQGDDANTATDPGEAEKAQAETTEEPPRQERTALVPQRRHGGAMPE</sequence>
<organism evidence="2 3">
    <name type="scientific">Seohaeicola saemankumensis</name>
    <dbReference type="NCBI Taxonomy" id="481181"/>
    <lineage>
        <taxon>Bacteria</taxon>
        <taxon>Pseudomonadati</taxon>
        <taxon>Pseudomonadota</taxon>
        <taxon>Alphaproteobacteria</taxon>
        <taxon>Rhodobacterales</taxon>
        <taxon>Roseobacteraceae</taxon>
        <taxon>Seohaeicola</taxon>
    </lineage>
</organism>
<evidence type="ECO:0000313" key="3">
    <source>
        <dbReference type="Proteomes" id="UP001597151"/>
    </source>
</evidence>
<evidence type="ECO:0000256" key="1">
    <source>
        <dbReference type="SAM" id="MobiDB-lite"/>
    </source>
</evidence>
<accession>A0ABW3TAT1</accession>
<reference evidence="3" key="1">
    <citation type="journal article" date="2019" name="Int. J. Syst. Evol. Microbiol.">
        <title>The Global Catalogue of Microorganisms (GCM) 10K type strain sequencing project: providing services to taxonomists for standard genome sequencing and annotation.</title>
        <authorList>
            <consortium name="The Broad Institute Genomics Platform"/>
            <consortium name="The Broad Institute Genome Sequencing Center for Infectious Disease"/>
            <person name="Wu L."/>
            <person name="Ma J."/>
        </authorList>
    </citation>
    <scope>NUCLEOTIDE SEQUENCE [LARGE SCALE GENOMIC DNA]</scope>
    <source>
        <strain evidence="3">CCUG 55328</strain>
    </source>
</reference>
<keyword evidence="3" id="KW-1185">Reference proteome</keyword>
<gene>
    <name evidence="2" type="ORF">ACFQ3C_00150</name>
</gene>
<dbReference type="Proteomes" id="UP001597151">
    <property type="component" value="Unassembled WGS sequence"/>
</dbReference>
<dbReference type="RefSeq" id="WP_380787992.1">
    <property type="nucleotide sequence ID" value="NZ_JBHTKR010000001.1"/>
</dbReference>
<comment type="caution">
    <text evidence="2">The sequence shown here is derived from an EMBL/GenBank/DDBJ whole genome shotgun (WGS) entry which is preliminary data.</text>
</comment>
<name>A0ABW3TAT1_9RHOB</name>
<feature type="compositionally biased region" description="Basic and acidic residues" evidence="1">
    <location>
        <begin position="193"/>
        <end position="210"/>
    </location>
</feature>
<feature type="region of interest" description="Disordered" evidence="1">
    <location>
        <begin position="139"/>
        <end position="225"/>
    </location>
</feature>
<feature type="region of interest" description="Disordered" evidence="1">
    <location>
        <begin position="20"/>
        <end position="45"/>
    </location>
</feature>
<feature type="compositionally biased region" description="Basic residues" evidence="1">
    <location>
        <begin position="216"/>
        <end position="225"/>
    </location>
</feature>
<dbReference type="Pfam" id="PF11748">
    <property type="entry name" value="DUF3306"/>
    <property type="match status" value="1"/>
</dbReference>
<proteinExistence type="predicted"/>
<dbReference type="InterPro" id="IPR021735">
    <property type="entry name" value="DUF3306"/>
</dbReference>
<protein>
    <submittedName>
        <fullName evidence="2">DUF3306 domain-containing protein</fullName>
    </submittedName>
</protein>
<dbReference type="EMBL" id="JBHTKR010000001">
    <property type="protein sequence ID" value="MFD1193077.1"/>
    <property type="molecule type" value="Genomic_DNA"/>
</dbReference>
<evidence type="ECO:0000313" key="2">
    <source>
        <dbReference type="EMBL" id="MFD1193077.1"/>
    </source>
</evidence>